<protein>
    <submittedName>
        <fullName evidence="2">Uncharacterized protein</fullName>
    </submittedName>
</protein>
<dbReference type="EMBL" id="PZPP01000014">
    <property type="protein sequence ID" value="PTM34775.1"/>
    <property type="molecule type" value="Genomic_DNA"/>
</dbReference>
<proteinExistence type="predicted"/>
<name>A0A2T4XXW4_ENTCL</name>
<dbReference type="OrthoDB" id="6636662at2"/>
<feature type="chain" id="PRO_5015418522" evidence="1">
    <location>
        <begin position="23"/>
        <end position="225"/>
    </location>
</feature>
<accession>A0A2T4XXW4</accession>
<dbReference type="Proteomes" id="UP000241614">
    <property type="component" value="Unassembled WGS sequence"/>
</dbReference>
<feature type="signal peptide" evidence="1">
    <location>
        <begin position="1"/>
        <end position="22"/>
    </location>
</feature>
<dbReference type="RefSeq" id="WP_108090446.1">
    <property type="nucleotide sequence ID" value="NZ_PZPP01000014.1"/>
</dbReference>
<keyword evidence="1" id="KW-0732">Signal</keyword>
<evidence type="ECO:0000313" key="3">
    <source>
        <dbReference type="Proteomes" id="UP000241614"/>
    </source>
</evidence>
<evidence type="ECO:0000313" key="2">
    <source>
        <dbReference type="EMBL" id="PTM34775.1"/>
    </source>
</evidence>
<evidence type="ECO:0000256" key="1">
    <source>
        <dbReference type="SAM" id="SignalP"/>
    </source>
</evidence>
<comment type="caution">
    <text evidence="2">The sequence shown here is derived from an EMBL/GenBank/DDBJ whole genome shotgun (WGS) entry which is preliminary data.</text>
</comment>
<gene>
    <name evidence="2" type="ORF">DA103_13165</name>
</gene>
<dbReference type="AlphaFoldDB" id="A0A2T4XXW4"/>
<reference evidence="2 3" key="1">
    <citation type="submission" date="2018-04" db="EMBL/GenBank/DDBJ databases">
        <title>Genome sequencing reveals highly heavy metal resistance and biotechnology application of the novel Enterobacter cloacae amazonensis isolated from wastewater river in Manaus - Amazonas.</title>
        <authorList>
            <person name="Astolfi M.C.T."/>
            <person name="Carvalho E.B.D.S."/>
            <person name="Lacerda L.B."/>
            <person name="Pinto M.V."/>
            <person name="Nogueira V.B."/>
            <person name="Barros A.M."/>
            <person name="Astolfi-Filho S."/>
        </authorList>
    </citation>
    <scope>NUCLEOTIDE SEQUENCE [LARGE SCALE GENOMIC DNA]</scope>
    <source>
        <strain evidence="3">amazonensis</strain>
    </source>
</reference>
<organism evidence="2 3">
    <name type="scientific">Enterobacter cloacae</name>
    <dbReference type="NCBI Taxonomy" id="550"/>
    <lineage>
        <taxon>Bacteria</taxon>
        <taxon>Pseudomonadati</taxon>
        <taxon>Pseudomonadota</taxon>
        <taxon>Gammaproteobacteria</taxon>
        <taxon>Enterobacterales</taxon>
        <taxon>Enterobacteriaceae</taxon>
        <taxon>Enterobacter</taxon>
        <taxon>Enterobacter cloacae complex</taxon>
    </lineage>
</organism>
<sequence length="225" mass="25011">MNIHKSYSIAIASIFLSVAVHARNVIIANEVKNNDGSVWVVEKNNDGYNVKYTNAQGKEYDNNTIITSDIEGSNLFLDAVSTDAVSLLMDYPKDAYIFKFSSGEIPRLLSACKRITLPSAEQQQVVAVLTLCSKQSVTEKVTLSNADADKLLASDNLTLDGSVKTLIGNDKAFLYDENKKQKRNKPYLIKGDVVEILDYESSMLKIKYKSKAKIITAWINFVDIL</sequence>